<protein>
    <submittedName>
        <fullName evidence="1">Sorting nexin, cytoplasm-to-vacuole targeting pathway/endosomal sorting</fullName>
    </submittedName>
</protein>
<organism evidence="1 2">
    <name type="scientific">Spiromyces aspiralis</name>
    <dbReference type="NCBI Taxonomy" id="68401"/>
    <lineage>
        <taxon>Eukaryota</taxon>
        <taxon>Fungi</taxon>
        <taxon>Fungi incertae sedis</taxon>
        <taxon>Zoopagomycota</taxon>
        <taxon>Kickxellomycotina</taxon>
        <taxon>Kickxellomycetes</taxon>
        <taxon>Kickxellales</taxon>
        <taxon>Kickxellaceae</taxon>
        <taxon>Spiromyces</taxon>
    </lineage>
</organism>
<dbReference type="EMBL" id="JAMZIH010000269">
    <property type="protein sequence ID" value="KAJ1679621.1"/>
    <property type="molecule type" value="Genomic_DNA"/>
</dbReference>
<name>A0ACC1HVE5_9FUNG</name>
<evidence type="ECO:0000313" key="1">
    <source>
        <dbReference type="EMBL" id="KAJ1679621.1"/>
    </source>
</evidence>
<keyword evidence="2" id="KW-1185">Reference proteome</keyword>
<accession>A0ACC1HVE5</accession>
<reference evidence="1" key="1">
    <citation type="submission" date="2022-06" db="EMBL/GenBank/DDBJ databases">
        <title>Phylogenomic reconstructions and comparative analyses of Kickxellomycotina fungi.</title>
        <authorList>
            <person name="Reynolds N.K."/>
            <person name="Stajich J.E."/>
            <person name="Barry K."/>
            <person name="Grigoriev I.V."/>
            <person name="Crous P."/>
            <person name="Smith M.E."/>
        </authorList>
    </citation>
    <scope>NUCLEOTIDE SEQUENCE</scope>
    <source>
        <strain evidence="1">RSA 2271</strain>
    </source>
</reference>
<comment type="caution">
    <text evidence="1">The sequence shown here is derived from an EMBL/GenBank/DDBJ whole genome shotgun (WGS) entry which is preliminary data.</text>
</comment>
<gene>
    <name evidence="1" type="primary">ATG20</name>
    <name evidence="1" type="ORF">EV182_001671</name>
</gene>
<proteinExistence type="predicted"/>
<evidence type="ECO:0000313" key="2">
    <source>
        <dbReference type="Proteomes" id="UP001145114"/>
    </source>
</evidence>
<sequence>MLRNENLEQEWRHNEHAIIQIRGAEKKVEGSSYIAYIIQFGDREVERRYSEFESLRKVLVRLYPTIIVAVIPEKHSITHYVSMRSRVKEDQYIIEQRKRMLQTFLNRLIRHPILGREHIVHRFLESGEAWKEVLHSPLITNLPHDPLHSSPSKAIPSSVADSGVTGTHPPKIAATNSYASSVPIPSSLTPLRNPDSRWVECELFTNKFATEFSANIEANERRVFEQLSKLATSYIDLGAVLNGLSLLESGELEVAIEKTGQVVDSSFGETNRLIERLQSMVSEPIHEYAMLSEVIKRVLRYRSIKNIQLEQVQYKCAHKRDKLDALLKADLDSQRLAQALSAPTTEQQSMMDGSSDGGGGAIIAGGSPNSHYNGDGDLGGRESAAPGGRGHGNNFDREVFGRRQSGLANSFGSGLVERDDFSDDPLAQFQAEESAIWGGGAGSTIPRLFDPYKGGEGSAPRREPLSPLAFSDHDSSGGEEQQHQQQQQQEEQQQDLASDNMEEADGGVRNPRMTRSAYIVRPSGLEPRLSLDSTVSHDVPSSTASQMSKSTSALPGPQRQQQHHHQSPSEPPTSRALTSRMLSSPKTLGSELINRLAYAFNGMMDADPEQLRRNQIGKLTSRIAELEEQAEMLQNDLVLINSSIQDNLDRYQRDKVRDFKNILLDMARMHIEWCEENAKLWESAKEAIDRIPEERSLDYLI</sequence>
<dbReference type="Proteomes" id="UP001145114">
    <property type="component" value="Unassembled WGS sequence"/>
</dbReference>